<dbReference type="Pfam" id="PF02885">
    <property type="entry name" value="Glycos_trans_3N"/>
    <property type="match status" value="1"/>
</dbReference>
<dbReference type="AlphaFoldDB" id="D7CKP4"/>
<dbReference type="Pfam" id="PF07831">
    <property type="entry name" value="PYNP_C"/>
    <property type="match status" value="1"/>
</dbReference>
<sequence length="442" mass="47202">MNAYDIIKKKRDGGELSKEEIEFLVKGIANGNVPDYQIAAWAMAVYFQGMNERETTDLTLAMAHSGDTVDLSKVQGIPVDKHSTGGVGDKTTLVAVPLTAAAGVPVPKMSGRGLGHTGGTIDKLESIPGFKVEIDVAEFVQQVNRVKAAVISQSGNLVPADKKLYAIRDVTATVDSIPLIASSVMSKKLAAGARGIVLDVKVGKGAFMKDLDQAFQLAQLMVDIGFKAGREVVAVLSDMDQPLGCAVGNALEIEEVVKTLKGEGAPDLTELSVTLASYMLLVGGRVGDFASARELVQKNLTSGAGFEKFREMVIAQGGDARCLDRPQDYFRASLQVSVPSPSDGYVTDIDAEQVGLATMRLGAGRERAGERIDHSVGVVLRRKKGDSVRSGQALAVIHANDPYRLETARAMLAQAYRLDQQPPPKRPLILGVVTQDEVIRYV</sequence>
<dbReference type="NCBIfam" id="NF004490">
    <property type="entry name" value="PRK05820.1"/>
    <property type="match status" value="1"/>
</dbReference>
<dbReference type="KEGG" id="slp:Slip_0495"/>
<dbReference type="InterPro" id="IPR035902">
    <property type="entry name" value="Nuc_phospho_transferase"/>
</dbReference>
<gene>
    <name evidence="12" type="ordered locus">Slip_0495</name>
</gene>
<evidence type="ECO:0000256" key="6">
    <source>
        <dbReference type="ARBA" id="ARBA00014680"/>
    </source>
</evidence>
<dbReference type="SUPFAM" id="SSF54680">
    <property type="entry name" value="Pyrimidine nucleoside phosphorylase C-terminal domain"/>
    <property type="match status" value="1"/>
</dbReference>
<evidence type="ECO:0000256" key="4">
    <source>
        <dbReference type="ARBA" id="ARBA00011738"/>
    </source>
</evidence>
<evidence type="ECO:0000256" key="3">
    <source>
        <dbReference type="ARBA" id="ARBA00006915"/>
    </source>
</evidence>
<dbReference type="InterPro" id="IPR018090">
    <property type="entry name" value="Pyrmidine_PPas_bac/euk"/>
</dbReference>
<comment type="similarity">
    <text evidence="3">Belongs to the thymidine/pyrimidine-nucleoside phosphorylase family.</text>
</comment>
<comment type="catalytic activity">
    <reaction evidence="1">
        <text>2'-deoxyuridine + phosphate = 2-deoxy-alpha-D-ribose 1-phosphate + uracil</text>
        <dbReference type="Rhea" id="RHEA:22824"/>
        <dbReference type="ChEBI" id="CHEBI:16450"/>
        <dbReference type="ChEBI" id="CHEBI:17568"/>
        <dbReference type="ChEBI" id="CHEBI:43474"/>
        <dbReference type="ChEBI" id="CHEBI:57259"/>
        <dbReference type="EC" id="2.4.2.2"/>
    </reaction>
</comment>
<evidence type="ECO:0000256" key="9">
    <source>
        <dbReference type="ARBA" id="ARBA00048453"/>
    </source>
</evidence>
<dbReference type="STRING" id="643648.Slip_0495"/>
<evidence type="ECO:0000256" key="1">
    <source>
        <dbReference type="ARBA" id="ARBA00001066"/>
    </source>
</evidence>
<dbReference type="PROSITE" id="PS00647">
    <property type="entry name" value="THYMID_PHOSPHORYLASE"/>
    <property type="match status" value="1"/>
</dbReference>
<name>D7CKP4_SYNLT</name>
<dbReference type="GO" id="GO:0005829">
    <property type="term" value="C:cytosol"/>
    <property type="evidence" value="ECO:0007669"/>
    <property type="project" value="TreeGrafter"/>
</dbReference>
<dbReference type="GO" id="GO:0004850">
    <property type="term" value="F:uridine phosphorylase activity"/>
    <property type="evidence" value="ECO:0007669"/>
    <property type="project" value="RHEA"/>
</dbReference>
<comment type="catalytic activity">
    <reaction evidence="9">
        <text>uridine + phosphate = alpha-D-ribose 1-phosphate + uracil</text>
        <dbReference type="Rhea" id="RHEA:24388"/>
        <dbReference type="ChEBI" id="CHEBI:16704"/>
        <dbReference type="ChEBI" id="CHEBI:17568"/>
        <dbReference type="ChEBI" id="CHEBI:43474"/>
        <dbReference type="ChEBI" id="CHEBI:57720"/>
        <dbReference type="EC" id="2.4.2.2"/>
    </reaction>
</comment>
<evidence type="ECO:0000313" key="12">
    <source>
        <dbReference type="EMBL" id="ADI01279.1"/>
    </source>
</evidence>
<reference evidence="12 13" key="2">
    <citation type="journal article" date="2010" name="Stand. Genomic Sci.">
        <title>Complete genome sequence of Syntrophothermus lipocalidus type strain (TGB-C1).</title>
        <authorList>
            <person name="Djao O.D."/>
            <person name="Zhang X."/>
            <person name="Lucas S."/>
            <person name="Lapidus A."/>
            <person name="Del Rio T.G."/>
            <person name="Nolan M."/>
            <person name="Tice H."/>
            <person name="Cheng J.F."/>
            <person name="Han C."/>
            <person name="Tapia R."/>
            <person name="Goodwin L."/>
            <person name="Pitluck S."/>
            <person name="Liolios K."/>
            <person name="Ivanova N."/>
            <person name="Mavromatis K."/>
            <person name="Mikhailova N."/>
            <person name="Ovchinnikova G."/>
            <person name="Pati A."/>
            <person name="Brambilla E."/>
            <person name="Chen A."/>
            <person name="Palaniappan K."/>
            <person name="Land M."/>
            <person name="Hauser L."/>
            <person name="Chang Y.J."/>
            <person name="Jeffries C.D."/>
            <person name="Rohde M."/>
            <person name="Sikorski J."/>
            <person name="Spring S."/>
            <person name="Goker M."/>
            <person name="Detter J.C."/>
            <person name="Woyke T."/>
            <person name="Bristow J."/>
            <person name="Eisen J.A."/>
            <person name="Markowitz V."/>
            <person name="Hugenholtz P."/>
            <person name="Kyrpides N.C."/>
            <person name="Klenk H.P."/>
        </authorList>
    </citation>
    <scope>NUCLEOTIDE SEQUENCE [LARGE SCALE GENOMIC DNA]</scope>
    <source>
        <strain evidence="13">DSM 12680 / TGB-C1</strain>
    </source>
</reference>
<keyword evidence="13" id="KW-1185">Reference proteome</keyword>
<dbReference type="FunFam" id="3.40.1030.10:FF:000003">
    <property type="entry name" value="Pyrimidine-nucleoside phosphorylase"/>
    <property type="match status" value="1"/>
</dbReference>
<dbReference type="NCBIfam" id="TIGR02644">
    <property type="entry name" value="Y_phosphoryl"/>
    <property type="match status" value="1"/>
</dbReference>
<keyword evidence="8 12" id="KW-0808">Transferase</keyword>
<dbReference type="eggNOG" id="COG0213">
    <property type="taxonomic scope" value="Bacteria"/>
</dbReference>
<dbReference type="PANTHER" id="PTHR10515:SF0">
    <property type="entry name" value="THYMIDINE PHOSPHORYLASE"/>
    <property type="match status" value="1"/>
</dbReference>
<dbReference type="InterPro" id="IPR017459">
    <property type="entry name" value="Glycosyl_Trfase_fam3_N_dom"/>
</dbReference>
<proteinExistence type="inferred from homology"/>
<dbReference type="GO" id="GO:0006213">
    <property type="term" value="P:pyrimidine nucleoside metabolic process"/>
    <property type="evidence" value="ECO:0007669"/>
    <property type="project" value="InterPro"/>
</dbReference>
<evidence type="ECO:0000313" key="13">
    <source>
        <dbReference type="Proteomes" id="UP000000378"/>
    </source>
</evidence>
<dbReference type="InterPro" id="IPR017872">
    <property type="entry name" value="Pyrmidine_PPase_CS"/>
</dbReference>
<dbReference type="Gene3D" id="3.40.1030.10">
    <property type="entry name" value="Nucleoside phosphorylase/phosphoribosyltransferase catalytic domain"/>
    <property type="match status" value="1"/>
</dbReference>
<comment type="function">
    <text evidence="2">Catalyzes phosphorolysis of the pyrimidine nucleosides uridine, thymidine and 2'-deoxyuridine with the formation of the corresponding pyrimidine base and ribose-1-phosphate.</text>
</comment>
<dbReference type="Pfam" id="PF00591">
    <property type="entry name" value="Glycos_transf_3"/>
    <property type="match status" value="1"/>
</dbReference>
<dbReference type="EC" id="2.4.2.2" evidence="5"/>
<dbReference type="PANTHER" id="PTHR10515">
    <property type="entry name" value="THYMIDINE PHOSPHORYLASE"/>
    <property type="match status" value="1"/>
</dbReference>
<dbReference type="Gene3D" id="3.90.1170.30">
    <property type="entry name" value="Pyrimidine nucleoside phosphorylase-like, C-terminal domain"/>
    <property type="match status" value="1"/>
</dbReference>
<dbReference type="SUPFAM" id="SSF47648">
    <property type="entry name" value="Nucleoside phosphorylase/phosphoribosyltransferase N-terminal domain"/>
    <property type="match status" value="1"/>
</dbReference>
<comment type="subunit">
    <text evidence="4">Homodimer.</text>
</comment>
<reference evidence="13" key="1">
    <citation type="journal article" date="2010" name="Stand. Genomic Sci.">
        <title>Complete genome sequence of Syntrophothermus lipocalidus type strain (TGB-C1T).</title>
        <authorList>
            <consortium name="US DOE Joint Genome Institute (JGI-PGF)"/>
            <person name="Djao O."/>
            <person name="Zhang X."/>
            <person name="Lucas S."/>
            <person name="Lapidus A."/>
            <person name="Glavina Del Rio T."/>
            <person name="Nolan M."/>
            <person name="Tice H."/>
            <person name="Cheng J."/>
            <person name="Han C."/>
            <person name="Tapia R."/>
            <person name="Goodwin L."/>
            <person name="Pitluck S."/>
            <person name="Liolios K."/>
            <person name="Ivanova N."/>
            <person name="Mavromatis K."/>
            <person name="Mikhailova N."/>
            <person name="Ovchinnikova G."/>
            <person name="Pati A."/>
            <person name="Brambilla E."/>
            <person name="Chen A."/>
            <person name="Palaniappan K."/>
            <person name="Land M."/>
            <person name="Hauser L."/>
            <person name="Chang Y."/>
            <person name="Jeffries C."/>
            <person name="Rohde M."/>
            <person name="Sikorski J."/>
            <person name="Spring S."/>
            <person name="Goker M."/>
            <person name="Detter J."/>
            <person name="Woyke T."/>
            <person name="Bristow J."/>
            <person name="Eisen J."/>
            <person name="Markowitz V."/>
            <person name="Hugenholtz P."/>
            <person name="Kyrpides N."/>
            <person name="Klenk H."/>
        </authorList>
    </citation>
    <scope>NUCLEOTIDE SEQUENCE [LARGE SCALE GENOMIC DNA]</scope>
    <source>
        <strain evidence="13">DSM 12680 / TGB-C1</strain>
    </source>
</reference>
<dbReference type="SUPFAM" id="SSF52418">
    <property type="entry name" value="Nucleoside phosphorylase/phosphoribosyltransferase catalytic domain"/>
    <property type="match status" value="1"/>
</dbReference>
<dbReference type="RefSeq" id="WP_013174681.1">
    <property type="nucleotide sequence ID" value="NC_014220.1"/>
</dbReference>
<dbReference type="NCBIfam" id="NF004747">
    <property type="entry name" value="PRK06078.1"/>
    <property type="match status" value="1"/>
</dbReference>
<dbReference type="Gene3D" id="1.20.970.10">
    <property type="entry name" value="Transferase, Pyrimidine Nucleoside Phosphorylase, Chain C"/>
    <property type="match status" value="1"/>
</dbReference>
<evidence type="ECO:0000256" key="5">
    <source>
        <dbReference type="ARBA" id="ARBA00011889"/>
    </source>
</evidence>
<evidence type="ECO:0000256" key="7">
    <source>
        <dbReference type="ARBA" id="ARBA00022676"/>
    </source>
</evidence>
<evidence type="ECO:0000259" key="11">
    <source>
        <dbReference type="SMART" id="SM00941"/>
    </source>
</evidence>
<organism evidence="12 13">
    <name type="scientific">Syntrophothermus lipocalidus (strain DSM 12680 / TGB-C1)</name>
    <dbReference type="NCBI Taxonomy" id="643648"/>
    <lineage>
        <taxon>Bacteria</taxon>
        <taxon>Bacillati</taxon>
        <taxon>Bacillota</taxon>
        <taxon>Clostridia</taxon>
        <taxon>Eubacteriales</taxon>
        <taxon>Syntrophomonadaceae</taxon>
        <taxon>Syntrophothermus</taxon>
    </lineage>
</organism>
<keyword evidence="7 12" id="KW-0328">Glycosyltransferase</keyword>
<comment type="catalytic activity">
    <reaction evidence="10">
        <text>thymidine + phosphate = 2-deoxy-alpha-D-ribose 1-phosphate + thymine</text>
        <dbReference type="Rhea" id="RHEA:16037"/>
        <dbReference type="ChEBI" id="CHEBI:17748"/>
        <dbReference type="ChEBI" id="CHEBI:17821"/>
        <dbReference type="ChEBI" id="CHEBI:43474"/>
        <dbReference type="ChEBI" id="CHEBI:57259"/>
        <dbReference type="EC" id="2.4.2.2"/>
    </reaction>
</comment>
<evidence type="ECO:0000256" key="2">
    <source>
        <dbReference type="ARBA" id="ARBA00003877"/>
    </source>
</evidence>
<dbReference type="OrthoDB" id="9763887at2"/>
<dbReference type="HOGENOM" id="CLU_025040_0_1_9"/>
<protein>
    <recommendedName>
        <fullName evidence="6">Pyrimidine-nucleoside phosphorylase</fullName>
        <ecNumber evidence="5">2.4.2.2</ecNumber>
    </recommendedName>
</protein>
<dbReference type="GO" id="GO:0047847">
    <property type="term" value="F:deoxyuridine phosphorylase activity"/>
    <property type="evidence" value="ECO:0007669"/>
    <property type="project" value="RHEA"/>
</dbReference>
<evidence type="ECO:0000256" key="10">
    <source>
        <dbReference type="ARBA" id="ARBA00048525"/>
    </source>
</evidence>
<dbReference type="InterPro" id="IPR013102">
    <property type="entry name" value="PYNP_C"/>
</dbReference>
<evidence type="ECO:0000256" key="8">
    <source>
        <dbReference type="ARBA" id="ARBA00022679"/>
    </source>
</evidence>
<dbReference type="InterPro" id="IPR036566">
    <property type="entry name" value="PYNP-like_C_sf"/>
</dbReference>
<dbReference type="InterPro" id="IPR036320">
    <property type="entry name" value="Glycosyl_Trfase_fam3_N_dom_sf"/>
</dbReference>
<dbReference type="Proteomes" id="UP000000378">
    <property type="component" value="Chromosome"/>
</dbReference>
<dbReference type="InterPro" id="IPR000312">
    <property type="entry name" value="Glycosyl_Trfase_fam3"/>
</dbReference>
<dbReference type="EMBL" id="CP002048">
    <property type="protein sequence ID" value="ADI01279.1"/>
    <property type="molecule type" value="Genomic_DNA"/>
</dbReference>
<dbReference type="InterPro" id="IPR000053">
    <property type="entry name" value="Thymidine/pyrmidine_PPase"/>
</dbReference>
<dbReference type="GO" id="GO:0009032">
    <property type="term" value="F:thymidine phosphorylase activity"/>
    <property type="evidence" value="ECO:0007669"/>
    <property type="project" value="RHEA"/>
</dbReference>
<dbReference type="SMART" id="SM00941">
    <property type="entry name" value="PYNP_C"/>
    <property type="match status" value="1"/>
</dbReference>
<dbReference type="PIRSF" id="PIRSF000478">
    <property type="entry name" value="TP_PyNP"/>
    <property type="match status" value="1"/>
</dbReference>
<dbReference type="GO" id="GO:0006206">
    <property type="term" value="P:pyrimidine nucleobase metabolic process"/>
    <property type="evidence" value="ECO:0007669"/>
    <property type="project" value="InterPro"/>
</dbReference>
<feature type="domain" description="Pyrimidine nucleoside phosphorylase C-terminal" evidence="11">
    <location>
        <begin position="345"/>
        <end position="419"/>
    </location>
</feature>
<dbReference type="GO" id="GO:0004645">
    <property type="term" value="F:1,4-alpha-oligoglucan phosphorylase activity"/>
    <property type="evidence" value="ECO:0007669"/>
    <property type="project" value="InterPro"/>
</dbReference>
<accession>D7CKP4</accession>